<dbReference type="OrthoDB" id="9768004at2"/>
<accession>A0A068NWJ6</accession>
<evidence type="ECO:0000259" key="1">
    <source>
        <dbReference type="Pfam" id="PF03781"/>
    </source>
</evidence>
<dbReference type="EMBL" id="CP007139">
    <property type="protein sequence ID" value="AIE85969.1"/>
    <property type="molecule type" value="Genomic_DNA"/>
</dbReference>
<dbReference type="SUPFAM" id="SSF56436">
    <property type="entry name" value="C-type lectin-like"/>
    <property type="match status" value="1"/>
</dbReference>
<gene>
    <name evidence="2" type="ORF">OP10G_2601</name>
</gene>
<dbReference type="PANTHER" id="PTHR23150:SF19">
    <property type="entry name" value="FORMYLGLYCINE-GENERATING ENZYME"/>
    <property type="match status" value="1"/>
</dbReference>
<dbReference type="InterPro" id="IPR005532">
    <property type="entry name" value="SUMF_dom"/>
</dbReference>
<dbReference type="Proteomes" id="UP000027982">
    <property type="component" value="Chromosome"/>
</dbReference>
<dbReference type="InterPro" id="IPR051043">
    <property type="entry name" value="Sulfatase_Mod_Factor_Kinase"/>
</dbReference>
<dbReference type="eggNOG" id="COG1262">
    <property type="taxonomic scope" value="Bacteria"/>
</dbReference>
<name>A0A068NWJ6_FIMGI</name>
<dbReference type="Gene3D" id="3.90.1580.10">
    <property type="entry name" value="paralog of FGE (formylglycine-generating enzyme)"/>
    <property type="match status" value="1"/>
</dbReference>
<dbReference type="PANTHER" id="PTHR23150">
    <property type="entry name" value="SULFATASE MODIFYING FACTOR 1, 2"/>
    <property type="match status" value="1"/>
</dbReference>
<dbReference type="RefSeq" id="WP_025225477.1">
    <property type="nucleotide sequence ID" value="NZ_CP007139.1"/>
</dbReference>
<proteinExistence type="predicted"/>
<reference evidence="2 3" key="1">
    <citation type="journal article" date="2014" name="PLoS ONE">
        <title>The first complete genome sequence of the class fimbriimonadia in the phylum armatimonadetes.</title>
        <authorList>
            <person name="Hu Z.Y."/>
            <person name="Wang Y.Z."/>
            <person name="Im W.T."/>
            <person name="Wang S.Y."/>
            <person name="Zhao G.P."/>
            <person name="Zheng H.J."/>
            <person name="Quan Z.X."/>
        </authorList>
    </citation>
    <scope>NUCLEOTIDE SEQUENCE [LARGE SCALE GENOMIC DNA]</scope>
    <source>
        <strain evidence="2">Gsoil 348</strain>
    </source>
</reference>
<organism evidence="2 3">
    <name type="scientific">Fimbriimonas ginsengisoli Gsoil 348</name>
    <dbReference type="NCBI Taxonomy" id="661478"/>
    <lineage>
        <taxon>Bacteria</taxon>
        <taxon>Bacillati</taxon>
        <taxon>Armatimonadota</taxon>
        <taxon>Fimbriimonadia</taxon>
        <taxon>Fimbriimonadales</taxon>
        <taxon>Fimbriimonadaceae</taxon>
        <taxon>Fimbriimonas</taxon>
    </lineage>
</organism>
<dbReference type="AlphaFoldDB" id="A0A068NWJ6"/>
<evidence type="ECO:0000313" key="3">
    <source>
        <dbReference type="Proteomes" id="UP000027982"/>
    </source>
</evidence>
<dbReference type="KEGG" id="fgi:OP10G_2601"/>
<dbReference type="InterPro" id="IPR016187">
    <property type="entry name" value="CTDL_fold"/>
</dbReference>
<sequence>MMPPEMPEVMVPPRGVAEREAWRKEIAAWRDETRKALNYDGAPYRRPEFQWAARCYACNKVMLWDETFLDPKSGRYLVEDYLREGERAFGGYDAVVLWHAYPRIGFDDRNQFDFYREMPGGLAGLREVVRRFHRRGVRVFVDYNPWDTGTRREPVTDAEALSGIVREIEADGVFLDTLNEGGMALRAAMDRARPGVAMESELALPVEGLPLNHLSWAQWFDPGDPPGVLRNRWIEPRHMMHLVRRWDTDHTNELHLAWMNGAGMLVWENVFGSWNPWSLRNRAMLRAILSVQRHFHPHFSQGDWIPLIETGSPEVHASEWRHGASRLWTIVNRGNGEAKGDHFDARLRTGERLFDLLTGREVHHPDDPLPATGIASYLAVPAHEVTEELRTFLAAQSHVEGFGVDTASRTRHPQPTIVAFHSDSPGTGLVVEAGEYPVVTRYRARECGERGYAHYENLAYPPIHQESIETRRVRLSRFALDPKEVTNSEYAAFLRESGYKPAHPQSFLKHWVAGQPVAGQERDPVVFVDLDDARAYAKWAGKRLPTDAEWQVAMERHRVDRGAKPVWNWTESEYSDGRTRFCLLKGGSWYQAPGSQWYADGGVRPPDFAAKFIRMNPGLDRCATVGFRCAK</sequence>
<evidence type="ECO:0000313" key="2">
    <source>
        <dbReference type="EMBL" id="AIE85969.1"/>
    </source>
</evidence>
<dbReference type="InterPro" id="IPR042095">
    <property type="entry name" value="SUMF_sf"/>
</dbReference>
<dbReference type="Pfam" id="PF03781">
    <property type="entry name" value="FGE-sulfatase"/>
    <property type="match status" value="1"/>
</dbReference>
<dbReference type="STRING" id="661478.OP10G_2601"/>
<dbReference type="GO" id="GO:0120147">
    <property type="term" value="F:formylglycine-generating oxidase activity"/>
    <property type="evidence" value="ECO:0007669"/>
    <property type="project" value="TreeGrafter"/>
</dbReference>
<keyword evidence="3" id="KW-1185">Reference proteome</keyword>
<feature type="domain" description="Sulfatase-modifying factor enzyme-like" evidence="1">
    <location>
        <begin position="470"/>
        <end position="554"/>
    </location>
</feature>
<protein>
    <recommendedName>
        <fullName evidence="1">Sulfatase-modifying factor enzyme-like domain-containing protein</fullName>
    </recommendedName>
</protein>
<dbReference type="HOGENOM" id="CLU_023607_0_0_0"/>